<proteinExistence type="predicted"/>
<evidence type="ECO:0000313" key="1">
    <source>
        <dbReference type="EMBL" id="KAI4317303.1"/>
    </source>
</evidence>
<accession>A0ACB9M051</accession>
<organism evidence="1 2">
    <name type="scientific">Bauhinia variegata</name>
    <name type="common">Purple orchid tree</name>
    <name type="synonym">Phanera variegata</name>
    <dbReference type="NCBI Taxonomy" id="167791"/>
    <lineage>
        <taxon>Eukaryota</taxon>
        <taxon>Viridiplantae</taxon>
        <taxon>Streptophyta</taxon>
        <taxon>Embryophyta</taxon>
        <taxon>Tracheophyta</taxon>
        <taxon>Spermatophyta</taxon>
        <taxon>Magnoliopsida</taxon>
        <taxon>eudicotyledons</taxon>
        <taxon>Gunneridae</taxon>
        <taxon>Pentapetalae</taxon>
        <taxon>rosids</taxon>
        <taxon>fabids</taxon>
        <taxon>Fabales</taxon>
        <taxon>Fabaceae</taxon>
        <taxon>Cercidoideae</taxon>
        <taxon>Cercideae</taxon>
        <taxon>Bauhiniinae</taxon>
        <taxon>Bauhinia</taxon>
    </lineage>
</organism>
<keyword evidence="2" id="KW-1185">Reference proteome</keyword>
<dbReference type="EMBL" id="CM039435">
    <property type="protein sequence ID" value="KAI4317303.1"/>
    <property type="molecule type" value="Genomic_DNA"/>
</dbReference>
<evidence type="ECO:0000313" key="2">
    <source>
        <dbReference type="Proteomes" id="UP000828941"/>
    </source>
</evidence>
<name>A0ACB9M051_BAUVA</name>
<dbReference type="Proteomes" id="UP000828941">
    <property type="component" value="Chromosome 10"/>
</dbReference>
<gene>
    <name evidence="1" type="ORF">L6164_025183</name>
</gene>
<comment type="caution">
    <text evidence="1">The sequence shown here is derived from an EMBL/GenBank/DDBJ whole genome shotgun (WGS) entry which is preliminary data.</text>
</comment>
<protein>
    <submittedName>
        <fullName evidence="1">Uncharacterized protein</fullName>
    </submittedName>
</protein>
<reference evidence="1 2" key="1">
    <citation type="journal article" date="2022" name="DNA Res.">
        <title>Chromosomal-level genome assembly of the orchid tree Bauhinia variegata (Leguminosae; Cercidoideae) supports the allotetraploid origin hypothesis of Bauhinia.</title>
        <authorList>
            <person name="Zhong Y."/>
            <person name="Chen Y."/>
            <person name="Zheng D."/>
            <person name="Pang J."/>
            <person name="Liu Y."/>
            <person name="Luo S."/>
            <person name="Meng S."/>
            <person name="Qian L."/>
            <person name="Wei D."/>
            <person name="Dai S."/>
            <person name="Zhou R."/>
        </authorList>
    </citation>
    <scope>NUCLEOTIDE SEQUENCE [LARGE SCALE GENOMIC DNA]</scope>
    <source>
        <strain evidence="1">BV-YZ2020</strain>
    </source>
</reference>
<sequence length="402" mass="44935">MGFHQRKLLQLHNPSYATMAVGRNCSPAPSPLHSQLNPLRSFLPSLTVDGNHFPSDSDQNHVILVGMIAIACTFGLVVFLITIFKILANYHSRRQNLSRSNLPILFDVHGDISFTDDDDDDRQAIYHPIWFINTVGLQQSVIDSITVCKYRKDDGLIDGTECSVCLSEFREEESLRLLPKCSHAFHIPCIDTWLRSHKNCPLCRAPIVSEAAGTIAVSEGNVVEPSFNFSGASQNTQMENLEYDRMEEGGSSGVRIGDDDSDSGMFQIDDRKEIQDPEKNLTNSGIRMDSTLIRQQKVEEEIQQQPVRRSVSMGSPVSAMIYRALVVLNSEIENPDSHLDDKKNSSSKIIDAIVKQRSASSPTSFSGSSLKKRPISMKRSFSRNRKLQLPRHCRSQSSTLPL</sequence>